<evidence type="ECO:0000256" key="3">
    <source>
        <dbReference type="RuleBase" id="RU004019"/>
    </source>
</evidence>
<dbReference type="AlphaFoldDB" id="A0AAE0TGL6"/>
<dbReference type="GO" id="GO:0005634">
    <property type="term" value="C:nucleus"/>
    <property type="evidence" value="ECO:0007669"/>
    <property type="project" value="UniProtKB-SubCell"/>
</dbReference>
<dbReference type="EMBL" id="JAEAOA010002242">
    <property type="protein sequence ID" value="KAK3609588.1"/>
    <property type="molecule type" value="Genomic_DNA"/>
</dbReference>
<dbReference type="InterPro" id="IPR036390">
    <property type="entry name" value="WH_DNA-bd_sf"/>
</dbReference>
<gene>
    <name evidence="5" type="ORF">CHS0354_038585</name>
</gene>
<evidence type="ECO:0000256" key="1">
    <source>
        <dbReference type="ARBA" id="ARBA00005562"/>
    </source>
</evidence>
<dbReference type="GO" id="GO:0030154">
    <property type="term" value="P:cell differentiation"/>
    <property type="evidence" value="ECO:0007669"/>
    <property type="project" value="TreeGrafter"/>
</dbReference>
<reference evidence="5" key="2">
    <citation type="journal article" date="2021" name="Genome Biol. Evol.">
        <title>Developing a high-quality reference genome for a parasitic bivalve with doubly uniparental inheritance (Bivalvia: Unionida).</title>
        <authorList>
            <person name="Smith C.H."/>
        </authorList>
    </citation>
    <scope>NUCLEOTIDE SEQUENCE</scope>
    <source>
        <strain evidence="5">CHS0354</strain>
        <tissue evidence="5">Mantle</tissue>
    </source>
</reference>
<dbReference type="PRINTS" id="PR00454">
    <property type="entry name" value="ETSDOMAIN"/>
</dbReference>
<feature type="domain" description="ETS" evidence="4">
    <location>
        <begin position="12"/>
        <end position="70"/>
    </location>
</feature>
<dbReference type="GO" id="GO:0043565">
    <property type="term" value="F:sequence-specific DNA binding"/>
    <property type="evidence" value="ECO:0007669"/>
    <property type="project" value="InterPro"/>
</dbReference>
<evidence type="ECO:0000313" key="5">
    <source>
        <dbReference type="EMBL" id="KAK3609588.1"/>
    </source>
</evidence>
<dbReference type="InterPro" id="IPR036388">
    <property type="entry name" value="WH-like_DNA-bd_sf"/>
</dbReference>
<dbReference type="InterPro" id="IPR000418">
    <property type="entry name" value="Ets_dom"/>
</dbReference>
<dbReference type="Proteomes" id="UP001195483">
    <property type="component" value="Unassembled WGS sequence"/>
</dbReference>
<reference evidence="5" key="3">
    <citation type="submission" date="2023-05" db="EMBL/GenBank/DDBJ databases">
        <authorList>
            <person name="Smith C.H."/>
        </authorList>
    </citation>
    <scope>NUCLEOTIDE SEQUENCE</scope>
    <source>
        <strain evidence="5">CHS0354</strain>
        <tissue evidence="5">Mantle</tissue>
    </source>
</reference>
<evidence type="ECO:0000256" key="2">
    <source>
        <dbReference type="ARBA" id="ARBA00023125"/>
    </source>
</evidence>
<comment type="similarity">
    <text evidence="1 3">Belongs to the ETS family.</text>
</comment>
<dbReference type="InterPro" id="IPR046328">
    <property type="entry name" value="ETS_fam"/>
</dbReference>
<keyword evidence="3" id="KW-0539">Nucleus</keyword>
<keyword evidence="2 3" id="KW-0238">DNA-binding</keyword>
<name>A0AAE0TGL6_9BIVA</name>
<sequence length="70" mass="8248">MSVRDSRSGRPIQLWQLLLQLLTDNPCQHLISWTGDDRECKLSDPDEVARRWGIQKKKPDNYEKLSRGLR</sequence>
<comment type="caution">
    <text evidence="5">The sequence shown here is derived from an EMBL/GenBank/DDBJ whole genome shotgun (WGS) entry which is preliminary data.</text>
</comment>
<dbReference type="SMART" id="SM00413">
    <property type="entry name" value="ETS"/>
    <property type="match status" value="1"/>
</dbReference>
<dbReference type="GO" id="GO:0000981">
    <property type="term" value="F:DNA-binding transcription factor activity, RNA polymerase II-specific"/>
    <property type="evidence" value="ECO:0007669"/>
    <property type="project" value="TreeGrafter"/>
</dbReference>
<dbReference type="Pfam" id="PF00178">
    <property type="entry name" value="Ets"/>
    <property type="match status" value="1"/>
</dbReference>
<dbReference type="SUPFAM" id="SSF46785">
    <property type="entry name" value="Winged helix' DNA-binding domain"/>
    <property type="match status" value="1"/>
</dbReference>
<dbReference type="Gene3D" id="1.10.10.10">
    <property type="entry name" value="Winged helix-like DNA-binding domain superfamily/Winged helix DNA-binding domain"/>
    <property type="match status" value="1"/>
</dbReference>
<evidence type="ECO:0000313" key="6">
    <source>
        <dbReference type="Proteomes" id="UP001195483"/>
    </source>
</evidence>
<keyword evidence="6" id="KW-1185">Reference proteome</keyword>
<reference evidence="5" key="1">
    <citation type="journal article" date="2021" name="Genome Biol. Evol.">
        <title>A High-Quality Reference Genome for a Parasitic Bivalve with Doubly Uniparental Inheritance (Bivalvia: Unionida).</title>
        <authorList>
            <person name="Smith C.H."/>
        </authorList>
    </citation>
    <scope>NUCLEOTIDE SEQUENCE</scope>
    <source>
        <strain evidence="5">CHS0354</strain>
    </source>
</reference>
<dbReference type="PROSITE" id="PS50061">
    <property type="entry name" value="ETS_DOMAIN_3"/>
    <property type="match status" value="1"/>
</dbReference>
<proteinExistence type="inferred from homology"/>
<comment type="subcellular location">
    <subcellularLocation>
        <location evidence="3">Nucleus</location>
    </subcellularLocation>
</comment>
<organism evidence="5 6">
    <name type="scientific">Potamilus streckersoni</name>
    <dbReference type="NCBI Taxonomy" id="2493646"/>
    <lineage>
        <taxon>Eukaryota</taxon>
        <taxon>Metazoa</taxon>
        <taxon>Spiralia</taxon>
        <taxon>Lophotrochozoa</taxon>
        <taxon>Mollusca</taxon>
        <taxon>Bivalvia</taxon>
        <taxon>Autobranchia</taxon>
        <taxon>Heteroconchia</taxon>
        <taxon>Palaeoheterodonta</taxon>
        <taxon>Unionida</taxon>
        <taxon>Unionoidea</taxon>
        <taxon>Unionidae</taxon>
        <taxon>Ambleminae</taxon>
        <taxon>Lampsilini</taxon>
        <taxon>Potamilus</taxon>
    </lineage>
</organism>
<dbReference type="PANTHER" id="PTHR11849:SF289">
    <property type="entry name" value="ETS-LIKE PROTEIN POINTED"/>
    <property type="match status" value="1"/>
</dbReference>
<accession>A0AAE0TGL6</accession>
<evidence type="ECO:0000259" key="4">
    <source>
        <dbReference type="PROSITE" id="PS50061"/>
    </source>
</evidence>
<dbReference type="PANTHER" id="PTHR11849">
    <property type="entry name" value="ETS"/>
    <property type="match status" value="1"/>
</dbReference>
<protein>
    <recommendedName>
        <fullName evidence="4">ETS domain-containing protein</fullName>
    </recommendedName>
</protein>